<proteinExistence type="predicted"/>
<feature type="domain" description="4Fe-4S ferredoxin-type" evidence="2">
    <location>
        <begin position="111"/>
        <end position="142"/>
    </location>
</feature>
<sequence length="202" mass="22467">MSSQKGNLKKSGPPRHRNNTAFRNNLHDNSIKQKMINSLEITGLCDPCTKVIEWKIKYKKYKPLTNPKTCSGCSKKAIKRAYHLLCQQCAENRQICPKCAKNHVATETNDEAAETNPDSECADRCSDCSSECSDNATQVSGHHIKLEPVATEKTSSNLSEEQSNSDDDDDDDDDDSEEEEEKSFQKGHSPVNLSLTNLSVSN</sequence>
<evidence type="ECO:0000313" key="3">
    <source>
        <dbReference type="EMBL" id="KOF88366.1"/>
    </source>
</evidence>
<name>A0A0L8HGJ9_OCTBM</name>
<accession>A0A0L8HGJ9</accession>
<evidence type="ECO:0000256" key="1">
    <source>
        <dbReference type="SAM" id="MobiDB-lite"/>
    </source>
</evidence>
<dbReference type="PROSITE" id="PS51379">
    <property type="entry name" value="4FE4S_FER_2"/>
    <property type="match status" value="1"/>
</dbReference>
<dbReference type="AlphaFoldDB" id="A0A0L8HGJ9"/>
<organism evidence="3">
    <name type="scientific">Octopus bimaculoides</name>
    <name type="common">California two-spotted octopus</name>
    <dbReference type="NCBI Taxonomy" id="37653"/>
    <lineage>
        <taxon>Eukaryota</taxon>
        <taxon>Metazoa</taxon>
        <taxon>Spiralia</taxon>
        <taxon>Lophotrochozoa</taxon>
        <taxon>Mollusca</taxon>
        <taxon>Cephalopoda</taxon>
        <taxon>Coleoidea</taxon>
        <taxon>Octopodiformes</taxon>
        <taxon>Octopoda</taxon>
        <taxon>Incirrata</taxon>
        <taxon>Octopodidae</taxon>
        <taxon>Octopus</taxon>
    </lineage>
</organism>
<dbReference type="KEGG" id="obi:106870820"/>
<feature type="compositionally biased region" description="Polar residues" evidence="1">
    <location>
        <begin position="191"/>
        <end position="202"/>
    </location>
</feature>
<dbReference type="PANTHER" id="PTHR22876:SF5">
    <property type="entry name" value="CHROMOSOME 9 OPEN READING FRAME 85"/>
    <property type="match status" value="1"/>
</dbReference>
<dbReference type="OrthoDB" id="250548at2759"/>
<dbReference type="EMBL" id="KQ418194">
    <property type="protein sequence ID" value="KOF88366.1"/>
    <property type="molecule type" value="Genomic_DNA"/>
</dbReference>
<dbReference type="Pfam" id="PF10217">
    <property type="entry name" value="DUF2039"/>
    <property type="match status" value="1"/>
</dbReference>
<feature type="compositionally biased region" description="Acidic residues" evidence="1">
    <location>
        <begin position="163"/>
        <end position="181"/>
    </location>
</feature>
<dbReference type="InterPro" id="IPR019351">
    <property type="entry name" value="DUF2039"/>
</dbReference>
<reference evidence="3" key="1">
    <citation type="submission" date="2015-07" db="EMBL/GenBank/DDBJ databases">
        <title>MeaNS - Measles Nucleotide Surveillance Program.</title>
        <authorList>
            <person name="Tran T."/>
            <person name="Druce J."/>
        </authorList>
    </citation>
    <scope>NUCLEOTIDE SEQUENCE</scope>
    <source>
        <strain evidence="3">UCB-OBI-ISO-001</strain>
        <tissue evidence="3">Gonad</tissue>
    </source>
</reference>
<dbReference type="STRING" id="37653.A0A0L8HGJ9"/>
<protein>
    <recommendedName>
        <fullName evidence="2">4Fe-4S ferredoxin-type domain-containing protein</fullName>
    </recommendedName>
</protein>
<dbReference type="InterPro" id="IPR017896">
    <property type="entry name" value="4Fe4S_Fe-S-bd"/>
</dbReference>
<feature type="region of interest" description="Disordered" evidence="1">
    <location>
        <begin position="1"/>
        <end position="27"/>
    </location>
</feature>
<evidence type="ECO:0000259" key="2">
    <source>
        <dbReference type="PROSITE" id="PS51379"/>
    </source>
</evidence>
<feature type="region of interest" description="Disordered" evidence="1">
    <location>
        <begin position="139"/>
        <end position="202"/>
    </location>
</feature>
<gene>
    <name evidence="3" type="ORF">OCBIM_22015077mg</name>
</gene>
<dbReference type="PANTHER" id="PTHR22876">
    <property type="entry name" value="ZGC:101016"/>
    <property type="match status" value="1"/>
</dbReference>
<dbReference type="OMA" id="DSECADR"/>